<evidence type="ECO:0000313" key="1">
    <source>
        <dbReference type="EMBL" id="GJC86381.1"/>
    </source>
</evidence>
<keyword evidence="2" id="KW-1185">Reference proteome</keyword>
<proteinExistence type="predicted"/>
<dbReference type="Proteomes" id="UP001055172">
    <property type="component" value="Unassembled WGS sequence"/>
</dbReference>
<name>A0AA37LW48_9PEZI</name>
<accession>A0AA37LW48</accession>
<protein>
    <submittedName>
        <fullName evidence="1">Uncharacterized protein</fullName>
    </submittedName>
</protein>
<dbReference type="AlphaFoldDB" id="A0AA37LW48"/>
<evidence type="ECO:0000313" key="2">
    <source>
        <dbReference type="Proteomes" id="UP001055172"/>
    </source>
</evidence>
<reference evidence="1 2" key="1">
    <citation type="submission" date="2021-07" db="EMBL/GenBank/DDBJ databases">
        <title>Genome data of Colletotrichum spaethianum.</title>
        <authorList>
            <person name="Utami Y.D."/>
            <person name="Hiruma K."/>
        </authorList>
    </citation>
    <scope>NUCLEOTIDE SEQUENCE [LARGE SCALE GENOMIC DNA]</scope>
    <source>
        <strain evidence="1 2">MAFF 242679</strain>
    </source>
</reference>
<sequence>MTTVQFLFAIFAVPSRPLLKHALATYAFATVKLTIFGQELYKKAAVHACVSPVFLVVTTGLNQLMCDDPAMVHNILSHRREFVMSAISNKDMSFLGMNILTRIGQDVWIETAEQATFLANLLLFSLFSSSGSLSPVSAPGLSNTVPRTPDTINGLRSVAINVLTYVTHSYCKPFALPSLLYDPHAPMSYIGAISLTT</sequence>
<gene>
    <name evidence="1" type="ORF">ColLi_09219</name>
</gene>
<comment type="caution">
    <text evidence="1">The sequence shown here is derived from an EMBL/GenBank/DDBJ whole genome shotgun (WGS) entry which is preliminary data.</text>
</comment>
<dbReference type="EMBL" id="BPPX01000021">
    <property type="protein sequence ID" value="GJC86381.1"/>
    <property type="molecule type" value="Genomic_DNA"/>
</dbReference>
<organism evidence="1 2">
    <name type="scientific">Colletotrichum liriopes</name>
    <dbReference type="NCBI Taxonomy" id="708192"/>
    <lineage>
        <taxon>Eukaryota</taxon>
        <taxon>Fungi</taxon>
        <taxon>Dikarya</taxon>
        <taxon>Ascomycota</taxon>
        <taxon>Pezizomycotina</taxon>
        <taxon>Sordariomycetes</taxon>
        <taxon>Hypocreomycetidae</taxon>
        <taxon>Glomerellales</taxon>
        <taxon>Glomerellaceae</taxon>
        <taxon>Colletotrichum</taxon>
        <taxon>Colletotrichum spaethianum species complex</taxon>
    </lineage>
</organism>